<reference evidence="5" key="1">
    <citation type="journal article" date="2019" name="G3 (Bethesda)">
        <title>Genome Assemblies of Two Rare Opportunistic Yeast Pathogens: Diutina rugosa (syn. Candida rugosa) and Trichomonascus ciferrii (syn. Candida ciferrii).</title>
        <authorList>
            <person name="Mixao V."/>
            <person name="Saus E."/>
            <person name="Hansen A.P."/>
            <person name="Lass-Florl C."/>
            <person name="Gabaldon T."/>
        </authorList>
    </citation>
    <scope>NUCLEOTIDE SEQUENCE</scope>
    <source>
        <strain evidence="5">CBS 4856</strain>
    </source>
</reference>
<feature type="domain" description="Protein HGH1 C-terminal" evidence="4">
    <location>
        <begin position="323"/>
        <end position="375"/>
    </location>
</feature>
<dbReference type="Pfam" id="PF04063">
    <property type="entry name" value="DUF383"/>
    <property type="match status" value="1"/>
</dbReference>
<dbReference type="InterPro" id="IPR039717">
    <property type="entry name" value="Hgh1"/>
</dbReference>
<gene>
    <name evidence="5" type="ORF">TRICI_002929</name>
</gene>
<dbReference type="InterPro" id="IPR007206">
    <property type="entry name" value="Protein_HGH1_C"/>
</dbReference>
<evidence type="ECO:0008006" key="7">
    <source>
        <dbReference type="Google" id="ProtNLM"/>
    </source>
</evidence>
<dbReference type="Proteomes" id="UP000761534">
    <property type="component" value="Unassembled WGS sequence"/>
</dbReference>
<evidence type="ECO:0000256" key="1">
    <source>
        <dbReference type="ARBA" id="ARBA00006712"/>
    </source>
</evidence>
<dbReference type="PANTHER" id="PTHR13387">
    <property type="entry name" value="PROTEIN HGH1 HOMOLOG"/>
    <property type="match status" value="1"/>
</dbReference>
<evidence type="ECO:0000313" key="5">
    <source>
        <dbReference type="EMBL" id="KAA8914431.1"/>
    </source>
</evidence>
<proteinExistence type="inferred from homology"/>
<evidence type="ECO:0000313" key="6">
    <source>
        <dbReference type="Proteomes" id="UP000761534"/>
    </source>
</evidence>
<dbReference type="AlphaFoldDB" id="A0A642V5C3"/>
<dbReference type="Pfam" id="PF04064">
    <property type="entry name" value="DUF384"/>
    <property type="match status" value="1"/>
</dbReference>
<keyword evidence="6" id="KW-1185">Reference proteome</keyword>
<dbReference type="InterPro" id="IPR016024">
    <property type="entry name" value="ARM-type_fold"/>
</dbReference>
<dbReference type="OrthoDB" id="338814at2759"/>
<accession>A0A642V5C3</accession>
<feature type="domain" description="Protein HGH1 N-terminal" evidence="3">
    <location>
        <begin position="96"/>
        <end position="317"/>
    </location>
</feature>
<comment type="caution">
    <text evidence="5">The sequence shown here is derived from an EMBL/GenBank/DDBJ whole genome shotgun (WGS) entry which is preliminary data.</text>
</comment>
<evidence type="ECO:0000259" key="4">
    <source>
        <dbReference type="Pfam" id="PF04064"/>
    </source>
</evidence>
<feature type="region of interest" description="Disordered" evidence="2">
    <location>
        <begin position="140"/>
        <end position="159"/>
    </location>
</feature>
<dbReference type="VEuPathDB" id="FungiDB:TRICI_002929"/>
<protein>
    <recommendedName>
        <fullName evidence="7">Protein HGH1 homolog</fullName>
    </recommendedName>
</protein>
<comment type="similarity">
    <text evidence="1">Belongs to the HGH1 family.</text>
</comment>
<name>A0A642V5C3_9ASCO</name>
<dbReference type="EMBL" id="SWFS01000201">
    <property type="protein sequence ID" value="KAA8914431.1"/>
    <property type="molecule type" value="Genomic_DNA"/>
</dbReference>
<evidence type="ECO:0000259" key="3">
    <source>
        <dbReference type="Pfam" id="PF04063"/>
    </source>
</evidence>
<organism evidence="5 6">
    <name type="scientific">Trichomonascus ciferrii</name>
    <dbReference type="NCBI Taxonomy" id="44093"/>
    <lineage>
        <taxon>Eukaryota</taxon>
        <taxon>Fungi</taxon>
        <taxon>Dikarya</taxon>
        <taxon>Ascomycota</taxon>
        <taxon>Saccharomycotina</taxon>
        <taxon>Dipodascomycetes</taxon>
        <taxon>Dipodascales</taxon>
        <taxon>Trichomonascaceae</taxon>
        <taxon>Trichomonascus</taxon>
        <taxon>Trichomonascus ciferrii complex</taxon>
    </lineage>
</organism>
<dbReference type="InterPro" id="IPR007205">
    <property type="entry name" value="Protein_HGH1_N"/>
</dbReference>
<sequence>MASELLELVGFLHAEQNSVRMLAAENLVGFSLGQSNYIFKNNDYAPIKDLKLLTRDRDYRTVKSALTILINLCDERVVLDMLATDETFVEHIANSITDRRLVNADLFCMLLANLAKNDNVTVIFDLNRKKLKPFPGLSENEAALSGQSTNPAELEERKKQDEKILTEDAKIFTSEKLMDCLVDCFVKGADRSLNKYADFSYLSYFFSDISRFKKGRDYFINAQSYDNVVPVTKLLVFTEYPSKVRREGVVSTIKNTLFDVESHERFIKDESINLLPYLLLPLADGQDEYKDDEMFELPEELQLLPPDKKRESVPQILNILIECLLLLCTTKSMRQYFREKSVYPIIREVHKNVEDEDVRDTCDRLVQMLMRDEAPNNENPRIEEVNVQEEDEDDEIVEVL</sequence>
<dbReference type="SUPFAM" id="SSF48371">
    <property type="entry name" value="ARM repeat"/>
    <property type="match status" value="1"/>
</dbReference>
<dbReference type="PANTHER" id="PTHR13387:SF9">
    <property type="entry name" value="PROTEIN HGH1 HOMOLOG"/>
    <property type="match status" value="1"/>
</dbReference>
<evidence type="ECO:0000256" key="2">
    <source>
        <dbReference type="SAM" id="MobiDB-lite"/>
    </source>
</evidence>